<dbReference type="Proteomes" id="UP000057938">
    <property type="component" value="Chromosome"/>
</dbReference>
<evidence type="ECO:0008006" key="4">
    <source>
        <dbReference type="Google" id="ProtNLM"/>
    </source>
</evidence>
<evidence type="ECO:0000313" key="3">
    <source>
        <dbReference type="Proteomes" id="UP000057938"/>
    </source>
</evidence>
<sequence length="321" mass="35567">MRSLALFLLATLQFLALPVMAQAQDAYSSRVISVESWVEEWDEATQQWVRVADEPVRVEQRAATRFERFAMPHPAQRPQMQQSAFVRALPTSQSIGEYGPFRVIDEHRAALVGSTNRGSIAAFEAMLAEYPGIETLELVEAPGTSDDVANLALARKIRAEGIATHVPTGGSVRSGAVELFLAGQRRTIDEGAEFAVHSWRDNYGREPGDYAADAPENRFYLDFYEEMGMSPERAKAFYDMTNSVPHVQALWLDAGDMRPWIAPEKSRRIESPAVMDAAPRLAYLDVTMVDLGALATLDADFLSEPLAGMQLARLDLETAFP</sequence>
<evidence type="ECO:0000256" key="1">
    <source>
        <dbReference type="SAM" id="SignalP"/>
    </source>
</evidence>
<dbReference type="PATRIC" id="fig|361183.4.peg.219"/>
<feature type="chain" id="PRO_5005798632" description="Alpha/beta hydrolase" evidence="1">
    <location>
        <begin position="22"/>
        <end position="321"/>
    </location>
</feature>
<evidence type="ECO:0000313" key="2">
    <source>
        <dbReference type="EMBL" id="ALE15533.1"/>
    </source>
</evidence>
<dbReference type="RefSeq" id="WP_198143555.1">
    <property type="nucleotide sequence ID" value="NZ_CP012669.1"/>
</dbReference>
<dbReference type="EMBL" id="CP012669">
    <property type="protein sequence ID" value="ALE15533.1"/>
    <property type="molecule type" value="Genomic_DNA"/>
</dbReference>
<name>A0A0M4MRE5_9SPHN</name>
<keyword evidence="3" id="KW-1185">Reference proteome</keyword>
<accession>A0A0M4MRE5</accession>
<protein>
    <recommendedName>
        <fullName evidence="4">Alpha/beta hydrolase</fullName>
    </recommendedName>
</protein>
<reference evidence="2 3" key="1">
    <citation type="submission" date="2015-09" db="EMBL/GenBank/DDBJ databases">
        <title>Complete genome sequence of a benzo[a]pyrene-degrading bacterium Altererythrobacter epoxidivorans CGMCC 1.7731T.</title>
        <authorList>
            <person name="Li Z."/>
            <person name="Cheng H."/>
            <person name="Huo Y."/>
            <person name="Xu X."/>
        </authorList>
    </citation>
    <scope>NUCLEOTIDE SEQUENCE [LARGE SCALE GENOMIC DNA]</scope>
    <source>
        <strain evidence="2 3">CGMCC 1.7731</strain>
    </source>
</reference>
<dbReference type="AlphaFoldDB" id="A0A0M4MRE5"/>
<gene>
    <name evidence="2" type="ORF">AMC99_00217</name>
</gene>
<organism evidence="2 3">
    <name type="scientific">Altererythrobacter epoxidivorans</name>
    <dbReference type="NCBI Taxonomy" id="361183"/>
    <lineage>
        <taxon>Bacteria</taxon>
        <taxon>Pseudomonadati</taxon>
        <taxon>Pseudomonadota</taxon>
        <taxon>Alphaproteobacteria</taxon>
        <taxon>Sphingomonadales</taxon>
        <taxon>Erythrobacteraceae</taxon>
        <taxon>Altererythrobacter</taxon>
    </lineage>
</organism>
<dbReference type="KEGG" id="aep:AMC99_00217"/>
<dbReference type="STRING" id="361183.AMC99_00217"/>
<keyword evidence="1" id="KW-0732">Signal</keyword>
<feature type="signal peptide" evidence="1">
    <location>
        <begin position="1"/>
        <end position="21"/>
    </location>
</feature>
<proteinExistence type="predicted"/>